<reference evidence="1" key="1">
    <citation type="submission" date="2014-09" db="EMBL/GenBank/DDBJ databases">
        <authorList>
            <person name="Magalhaes I.L.F."/>
            <person name="Oliveira U."/>
            <person name="Santos F.R."/>
            <person name="Vidigal T.H.D.A."/>
            <person name="Brescovit A.D."/>
            <person name="Santos A.J."/>
        </authorList>
    </citation>
    <scope>NUCLEOTIDE SEQUENCE</scope>
    <source>
        <tissue evidence="1">Shoot tissue taken approximately 20 cm above the soil surface</tissue>
    </source>
</reference>
<name>A0A0A9ARJ2_ARUDO</name>
<sequence>MYIHIKLAELDLSVTKIFESGQYSDILLQFRN</sequence>
<accession>A0A0A9ARJ2</accession>
<dbReference type="AlphaFoldDB" id="A0A0A9ARJ2"/>
<reference evidence="1" key="2">
    <citation type="journal article" date="2015" name="Data Brief">
        <title>Shoot transcriptome of the giant reed, Arundo donax.</title>
        <authorList>
            <person name="Barrero R.A."/>
            <person name="Guerrero F.D."/>
            <person name="Moolhuijzen P."/>
            <person name="Goolsby J.A."/>
            <person name="Tidwell J."/>
            <person name="Bellgard S.E."/>
            <person name="Bellgard M.I."/>
        </authorList>
    </citation>
    <scope>NUCLEOTIDE SEQUENCE</scope>
    <source>
        <tissue evidence="1">Shoot tissue taken approximately 20 cm above the soil surface</tissue>
    </source>
</reference>
<organism evidence="1">
    <name type="scientific">Arundo donax</name>
    <name type="common">Giant reed</name>
    <name type="synonym">Donax arundinaceus</name>
    <dbReference type="NCBI Taxonomy" id="35708"/>
    <lineage>
        <taxon>Eukaryota</taxon>
        <taxon>Viridiplantae</taxon>
        <taxon>Streptophyta</taxon>
        <taxon>Embryophyta</taxon>
        <taxon>Tracheophyta</taxon>
        <taxon>Spermatophyta</taxon>
        <taxon>Magnoliopsida</taxon>
        <taxon>Liliopsida</taxon>
        <taxon>Poales</taxon>
        <taxon>Poaceae</taxon>
        <taxon>PACMAD clade</taxon>
        <taxon>Arundinoideae</taxon>
        <taxon>Arundineae</taxon>
        <taxon>Arundo</taxon>
    </lineage>
</organism>
<dbReference type="EMBL" id="GBRH01244149">
    <property type="protein sequence ID" value="JAD53746.1"/>
    <property type="molecule type" value="Transcribed_RNA"/>
</dbReference>
<evidence type="ECO:0000313" key="1">
    <source>
        <dbReference type="EMBL" id="JAD53746.1"/>
    </source>
</evidence>
<protein>
    <submittedName>
        <fullName evidence="1">Uncharacterized protein</fullName>
    </submittedName>
</protein>
<proteinExistence type="predicted"/>